<keyword evidence="3" id="KW-1185">Reference proteome</keyword>
<protein>
    <submittedName>
        <fullName evidence="2">Uncharacterized protein</fullName>
    </submittedName>
</protein>
<sequence length="113" mass="12598">RVDPDNPFAAGDSEDRHCTFHSARPLLDADLTYQNVNCYGAPSTSGVTGERVLVVVSQGSWKSADLRKLVPWIVVVRAVVLVLAATPTISRRPFSRRLRGRRMQKVAHETPRF</sequence>
<name>A0A9N7UMP8_PLEPL</name>
<evidence type="ECO:0000256" key="1">
    <source>
        <dbReference type="SAM" id="Phobius"/>
    </source>
</evidence>
<dbReference type="EMBL" id="CADEAL010001750">
    <property type="protein sequence ID" value="CAB1435243.1"/>
    <property type="molecule type" value="Genomic_DNA"/>
</dbReference>
<dbReference type="Proteomes" id="UP001153269">
    <property type="component" value="Unassembled WGS sequence"/>
</dbReference>
<proteinExistence type="predicted"/>
<feature type="non-terminal residue" evidence="2">
    <location>
        <position position="1"/>
    </location>
</feature>
<organism evidence="2 3">
    <name type="scientific">Pleuronectes platessa</name>
    <name type="common">European plaice</name>
    <dbReference type="NCBI Taxonomy" id="8262"/>
    <lineage>
        <taxon>Eukaryota</taxon>
        <taxon>Metazoa</taxon>
        <taxon>Chordata</taxon>
        <taxon>Craniata</taxon>
        <taxon>Vertebrata</taxon>
        <taxon>Euteleostomi</taxon>
        <taxon>Actinopterygii</taxon>
        <taxon>Neopterygii</taxon>
        <taxon>Teleostei</taxon>
        <taxon>Neoteleostei</taxon>
        <taxon>Acanthomorphata</taxon>
        <taxon>Carangaria</taxon>
        <taxon>Pleuronectiformes</taxon>
        <taxon>Pleuronectoidei</taxon>
        <taxon>Pleuronectidae</taxon>
        <taxon>Pleuronectes</taxon>
    </lineage>
</organism>
<feature type="transmembrane region" description="Helical" evidence="1">
    <location>
        <begin position="69"/>
        <end position="89"/>
    </location>
</feature>
<dbReference type="AlphaFoldDB" id="A0A9N7UMP8"/>
<gene>
    <name evidence="2" type="ORF">PLEPLA_LOCUS23337</name>
</gene>
<keyword evidence="1" id="KW-0472">Membrane</keyword>
<keyword evidence="1" id="KW-1133">Transmembrane helix</keyword>
<reference evidence="2" key="1">
    <citation type="submission" date="2020-03" db="EMBL/GenBank/DDBJ databases">
        <authorList>
            <person name="Weist P."/>
        </authorList>
    </citation>
    <scope>NUCLEOTIDE SEQUENCE</scope>
</reference>
<evidence type="ECO:0000313" key="3">
    <source>
        <dbReference type="Proteomes" id="UP001153269"/>
    </source>
</evidence>
<evidence type="ECO:0000313" key="2">
    <source>
        <dbReference type="EMBL" id="CAB1435243.1"/>
    </source>
</evidence>
<accession>A0A9N7UMP8</accession>
<keyword evidence="1" id="KW-0812">Transmembrane</keyword>
<comment type="caution">
    <text evidence="2">The sequence shown here is derived from an EMBL/GenBank/DDBJ whole genome shotgun (WGS) entry which is preliminary data.</text>
</comment>